<proteinExistence type="predicted"/>
<dbReference type="RefSeq" id="WP_085213228.1">
    <property type="nucleotide sequence ID" value="NZ_FXAM01000001.1"/>
</dbReference>
<organism evidence="2 3">
    <name type="scientific">Methylomagnum ishizawai</name>
    <dbReference type="NCBI Taxonomy" id="1760988"/>
    <lineage>
        <taxon>Bacteria</taxon>
        <taxon>Pseudomonadati</taxon>
        <taxon>Pseudomonadota</taxon>
        <taxon>Gammaproteobacteria</taxon>
        <taxon>Methylococcales</taxon>
        <taxon>Methylococcaceae</taxon>
        <taxon>Methylomagnum</taxon>
    </lineage>
</organism>
<evidence type="ECO:0000256" key="1">
    <source>
        <dbReference type="SAM" id="MobiDB-lite"/>
    </source>
</evidence>
<dbReference type="EMBL" id="FXAM01000001">
    <property type="protein sequence ID" value="SMF95201.1"/>
    <property type="molecule type" value="Genomic_DNA"/>
</dbReference>
<feature type="region of interest" description="Disordered" evidence="1">
    <location>
        <begin position="22"/>
        <end position="60"/>
    </location>
</feature>
<keyword evidence="3" id="KW-1185">Reference proteome</keyword>
<evidence type="ECO:0000313" key="2">
    <source>
        <dbReference type="EMBL" id="SMF95201.1"/>
    </source>
</evidence>
<evidence type="ECO:0000313" key="3">
    <source>
        <dbReference type="Proteomes" id="UP000192923"/>
    </source>
</evidence>
<dbReference type="Proteomes" id="UP000192923">
    <property type="component" value="Unassembled WGS sequence"/>
</dbReference>
<feature type="compositionally biased region" description="Polar residues" evidence="1">
    <location>
        <begin position="42"/>
        <end position="60"/>
    </location>
</feature>
<name>A0A1Y6CXW7_9GAMM</name>
<protein>
    <submittedName>
        <fullName evidence="2">Uncharacterized protein</fullName>
    </submittedName>
</protein>
<dbReference type="AlphaFoldDB" id="A0A1Y6CXW7"/>
<accession>A0A1Y6CXW7</accession>
<gene>
    <name evidence="2" type="ORF">SAMN02949497_2552</name>
</gene>
<reference evidence="2 3" key="1">
    <citation type="submission" date="2016-12" db="EMBL/GenBank/DDBJ databases">
        <authorList>
            <person name="Song W.-J."/>
            <person name="Kurnit D.M."/>
        </authorList>
    </citation>
    <scope>NUCLEOTIDE SEQUENCE [LARGE SCALE GENOMIC DNA]</scope>
    <source>
        <strain evidence="2 3">175</strain>
    </source>
</reference>
<sequence length="85" mass="8739">MSAYPVGGSGSQALQQAYKHMNDAASRIARDSTTAAHPKTEAASSGNSATQSLVEMKESSAQTQAGVKAVKAQDGMVGTLFDDYA</sequence>